<reference evidence="2" key="1">
    <citation type="submission" date="2023-03" db="EMBL/GenBank/DDBJ databases">
        <authorList>
            <person name="Steffen K."/>
            <person name="Cardenas P."/>
        </authorList>
    </citation>
    <scope>NUCLEOTIDE SEQUENCE</scope>
</reference>
<evidence type="ECO:0000313" key="2">
    <source>
        <dbReference type="EMBL" id="CAI8002647.1"/>
    </source>
</evidence>
<dbReference type="SMART" id="SM00506">
    <property type="entry name" value="A1pp"/>
    <property type="match status" value="1"/>
</dbReference>
<evidence type="ECO:0000313" key="3">
    <source>
        <dbReference type="Proteomes" id="UP001174909"/>
    </source>
</evidence>
<gene>
    <name evidence="2" type="ORF">GBAR_LOCUS3438</name>
</gene>
<dbReference type="PANTHER" id="PTHR11106:SF27">
    <property type="entry name" value="MACRO DOMAIN-CONTAINING PROTEIN"/>
    <property type="match status" value="1"/>
</dbReference>
<dbReference type="InterPro" id="IPR043472">
    <property type="entry name" value="Macro_dom-like"/>
</dbReference>
<dbReference type="Pfam" id="PF01661">
    <property type="entry name" value="Macro"/>
    <property type="match status" value="1"/>
</dbReference>
<feature type="domain" description="Macro" evidence="1">
    <location>
        <begin position="1"/>
        <end position="138"/>
    </location>
</feature>
<accession>A0AA35W6S4</accession>
<organism evidence="2 3">
    <name type="scientific">Geodia barretti</name>
    <name type="common">Barrett's horny sponge</name>
    <dbReference type="NCBI Taxonomy" id="519541"/>
    <lineage>
        <taxon>Eukaryota</taxon>
        <taxon>Metazoa</taxon>
        <taxon>Porifera</taxon>
        <taxon>Demospongiae</taxon>
        <taxon>Heteroscleromorpha</taxon>
        <taxon>Tetractinellida</taxon>
        <taxon>Astrophorina</taxon>
        <taxon>Geodiidae</taxon>
        <taxon>Geodia</taxon>
    </lineage>
</organism>
<dbReference type="Gene3D" id="3.40.220.10">
    <property type="entry name" value="Leucine Aminopeptidase, subunit E, domain 1"/>
    <property type="match status" value="1"/>
</dbReference>
<dbReference type="Proteomes" id="UP001174909">
    <property type="component" value="Unassembled WGS sequence"/>
</dbReference>
<dbReference type="PANTHER" id="PTHR11106">
    <property type="entry name" value="GANGLIOSIDE INDUCED DIFFERENTIATION ASSOCIATED PROTEIN 2-RELATED"/>
    <property type="match status" value="1"/>
</dbReference>
<sequence length="141" mass="15662">MVGEVNIAVHVAAGKGLMNEWWKIESCTPGGAVLTGGYELPAKYVLHTFGSGFRNQAMLESCYSSCLDLVLEHNIRSVAFPCLGTGSGGYPCDNAAQVALTTTRKWLKTHKDKVDMIMFCVFKHIDFEVYYKYLNVIFPVE</sequence>
<dbReference type="AlphaFoldDB" id="A0AA35W6S4"/>
<keyword evidence="3" id="KW-1185">Reference proteome</keyword>
<evidence type="ECO:0000259" key="1">
    <source>
        <dbReference type="PROSITE" id="PS51154"/>
    </source>
</evidence>
<comment type="caution">
    <text evidence="2">The sequence shown here is derived from an EMBL/GenBank/DDBJ whole genome shotgun (WGS) entry which is preliminary data.</text>
</comment>
<name>A0AA35W6S4_GEOBA</name>
<dbReference type="InterPro" id="IPR002589">
    <property type="entry name" value="Macro_dom"/>
</dbReference>
<dbReference type="PROSITE" id="PS51154">
    <property type="entry name" value="MACRO"/>
    <property type="match status" value="1"/>
</dbReference>
<dbReference type="SUPFAM" id="SSF52949">
    <property type="entry name" value="Macro domain-like"/>
    <property type="match status" value="1"/>
</dbReference>
<proteinExistence type="predicted"/>
<feature type="non-terminal residue" evidence="2">
    <location>
        <position position="141"/>
    </location>
</feature>
<dbReference type="EMBL" id="CASHTH010000488">
    <property type="protein sequence ID" value="CAI8002647.1"/>
    <property type="molecule type" value="Genomic_DNA"/>
</dbReference>
<protein>
    <submittedName>
        <fullName evidence="2">ADP-ribose glycohydrolase MACROD1</fullName>
    </submittedName>
</protein>